<keyword evidence="3" id="KW-1185">Reference proteome</keyword>
<dbReference type="InterPro" id="IPR017853">
    <property type="entry name" value="GH"/>
</dbReference>
<dbReference type="Gene3D" id="3.20.20.80">
    <property type="entry name" value="Glycosidases"/>
    <property type="match status" value="1"/>
</dbReference>
<dbReference type="Pfam" id="PF00232">
    <property type="entry name" value="Glyco_hydro_1"/>
    <property type="match status" value="1"/>
</dbReference>
<name>A0A183GS41_HELPZ</name>
<dbReference type="GO" id="GO:0005975">
    <property type="term" value="P:carbohydrate metabolic process"/>
    <property type="evidence" value="ECO:0007669"/>
    <property type="project" value="InterPro"/>
</dbReference>
<evidence type="ECO:0000313" key="4">
    <source>
        <dbReference type="WBParaSite" id="HPBE_0002551101-mRNA-1"/>
    </source>
</evidence>
<dbReference type="AlphaFoldDB" id="A0A183GS41"/>
<dbReference type="OrthoDB" id="65569at2759"/>
<organism evidence="3 4">
    <name type="scientific">Heligmosomoides polygyrus</name>
    <name type="common">Parasitic roundworm</name>
    <dbReference type="NCBI Taxonomy" id="6339"/>
    <lineage>
        <taxon>Eukaryota</taxon>
        <taxon>Metazoa</taxon>
        <taxon>Ecdysozoa</taxon>
        <taxon>Nematoda</taxon>
        <taxon>Chromadorea</taxon>
        <taxon>Rhabditida</taxon>
        <taxon>Rhabditina</taxon>
        <taxon>Rhabditomorpha</taxon>
        <taxon>Strongyloidea</taxon>
        <taxon>Heligmosomidae</taxon>
        <taxon>Heligmosomoides</taxon>
    </lineage>
</organism>
<reference evidence="2 3" key="1">
    <citation type="submission" date="2018-11" db="EMBL/GenBank/DDBJ databases">
        <authorList>
            <consortium name="Pathogen Informatics"/>
        </authorList>
    </citation>
    <scope>NUCLEOTIDE SEQUENCE [LARGE SCALE GENOMIC DNA]</scope>
</reference>
<dbReference type="InterPro" id="IPR001360">
    <property type="entry name" value="Glyco_hydro_1"/>
</dbReference>
<dbReference type="EMBL" id="UZAH01038037">
    <property type="protein sequence ID" value="VDP51774.1"/>
    <property type="molecule type" value="Genomic_DNA"/>
</dbReference>
<feature type="chain" id="PRO_5044552207" evidence="1">
    <location>
        <begin position="23"/>
        <end position="71"/>
    </location>
</feature>
<evidence type="ECO:0000313" key="3">
    <source>
        <dbReference type="Proteomes" id="UP000050761"/>
    </source>
</evidence>
<feature type="signal peptide" evidence="1">
    <location>
        <begin position="1"/>
        <end position="22"/>
    </location>
</feature>
<keyword evidence="1" id="KW-0732">Signal</keyword>
<dbReference type="Proteomes" id="UP000050761">
    <property type="component" value="Unassembled WGS sequence"/>
</dbReference>
<accession>A0A183GS41</accession>
<dbReference type="WBParaSite" id="HPBE_0002551101-mRNA-1">
    <property type="protein sequence ID" value="HPBE_0002551101-mRNA-1"/>
    <property type="gene ID" value="HPBE_0002551101"/>
</dbReference>
<dbReference type="GO" id="GO:0004553">
    <property type="term" value="F:hydrolase activity, hydrolyzing O-glycosyl compounds"/>
    <property type="evidence" value="ECO:0007669"/>
    <property type="project" value="InterPro"/>
</dbReference>
<dbReference type="SUPFAM" id="SSF51445">
    <property type="entry name" value="(Trans)glycosidases"/>
    <property type="match status" value="1"/>
</dbReference>
<sequence length="71" mass="8160">MWLRYVPEGLLLLLQYIQRTYAVPVMVTENGCADVVGAQAQNLDPLNDEHRIRYIRGHIEAVRHGKKLETS</sequence>
<evidence type="ECO:0000313" key="2">
    <source>
        <dbReference type="EMBL" id="VDP51774.1"/>
    </source>
</evidence>
<evidence type="ECO:0000256" key="1">
    <source>
        <dbReference type="SAM" id="SignalP"/>
    </source>
</evidence>
<proteinExistence type="predicted"/>
<protein>
    <submittedName>
        <fullName evidence="4">6-phospho-beta-glucosidase</fullName>
    </submittedName>
</protein>
<reference evidence="4" key="2">
    <citation type="submission" date="2019-09" db="UniProtKB">
        <authorList>
            <consortium name="WormBaseParasite"/>
        </authorList>
    </citation>
    <scope>IDENTIFICATION</scope>
</reference>
<gene>
    <name evidence="2" type="ORF">HPBE_LOCUS25510</name>
</gene>
<accession>A0A3P8F2U6</accession>